<dbReference type="InterPro" id="IPR046357">
    <property type="entry name" value="PPIase_dom_sf"/>
</dbReference>
<dbReference type="SUPFAM" id="SSF109998">
    <property type="entry name" value="Triger factor/SurA peptide-binding domain-like"/>
    <property type="match status" value="1"/>
</dbReference>
<accession>A0A2M7FZW7</accession>
<evidence type="ECO:0000259" key="3">
    <source>
        <dbReference type="Pfam" id="PF05698"/>
    </source>
</evidence>
<dbReference type="GO" id="GO:0015031">
    <property type="term" value="P:protein transport"/>
    <property type="evidence" value="ECO:0007669"/>
    <property type="project" value="InterPro"/>
</dbReference>
<organism evidence="4 5">
    <name type="scientific">bacterium (Candidatus Blackallbacteria) CG17_big_fil_post_rev_8_21_14_2_50_48_46</name>
    <dbReference type="NCBI Taxonomy" id="2014261"/>
    <lineage>
        <taxon>Bacteria</taxon>
        <taxon>Candidatus Blackallbacteria</taxon>
    </lineage>
</organism>
<evidence type="ECO:0000256" key="1">
    <source>
        <dbReference type="ARBA" id="ARBA00023110"/>
    </source>
</evidence>
<dbReference type="GO" id="GO:0006457">
    <property type="term" value="P:protein folding"/>
    <property type="evidence" value="ECO:0007669"/>
    <property type="project" value="InterPro"/>
</dbReference>
<dbReference type="Gene3D" id="1.10.3120.10">
    <property type="entry name" value="Trigger factor, C-terminal domain"/>
    <property type="match status" value="1"/>
</dbReference>
<dbReference type="InterPro" id="IPR008880">
    <property type="entry name" value="Trigger_fac_C"/>
</dbReference>
<feature type="domain" description="Trigger factor C-terminal" evidence="3">
    <location>
        <begin position="244"/>
        <end position="403"/>
    </location>
</feature>
<evidence type="ECO:0000313" key="4">
    <source>
        <dbReference type="EMBL" id="PIW14853.1"/>
    </source>
</evidence>
<sequence length="418" mass="47732">MKQQILQKSPTQLHFQAQISQFERKLLRQEALKRFPELNQLEDPFQKEQELLHYEMGRTLERYLEKKPLELQKPPDFRPQKSQSQDLAFSALIRLYPQVELPSELAVELETSLPETPKPEDIQATLEALQWDYSRIERSDRPVQEGDLLLVDCYLSQAGEILPQTAKSNQILMLQSDRLPAPWFQALLGAEAGQELNFPVEKSLNPAQPAENPPTLCHLLTKMVARAQVARLDENLAKKAGFPSLDALLEATAQALSDKKQAQWVAEIKEKIVQTLVSKSQVELPDEWLDEELQRACENSDLQHLKAFNLPAQTLKTLKTCWLKTPELRARKADILKTLLVLRAIIQQKGLKVEASEIDAALETLVNQKNQSPSERKQKMLENHTLLFLAERILIEKVATVLMQESRIICQGQILNPN</sequence>
<dbReference type="AlphaFoldDB" id="A0A2M7FZW7"/>
<dbReference type="GO" id="GO:0003755">
    <property type="term" value="F:peptidyl-prolyl cis-trans isomerase activity"/>
    <property type="evidence" value="ECO:0007669"/>
    <property type="project" value="UniProtKB-KW"/>
</dbReference>
<protein>
    <recommendedName>
        <fullName evidence="3">Trigger factor C-terminal domain-containing protein</fullName>
    </recommendedName>
</protein>
<proteinExistence type="predicted"/>
<dbReference type="Proteomes" id="UP000231019">
    <property type="component" value="Unassembled WGS sequence"/>
</dbReference>
<evidence type="ECO:0000256" key="2">
    <source>
        <dbReference type="ARBA" id="ARBA00023235"/>
    </source>
</evidence>
<name>A0A2M7FZW7_9BACT</name>
<reference evidence="4 5" key="1">
    <citation type="submission" date="2017-09" db="EMBL/GenBank/DDBJ databases">
        <title>Depth-based differentiation of microbial function through sediment-hosted aquifers and enrichment of novel symbionts in the deep terrestrial subsurface.</title>
        <authorList>
            <person name="Probst A.J."/>
            <person name="Ladd B."/>
            <person name="Jarett J.K."/>
            <person name="Geller-Mcgrath D.E."/>
            <person name="Sieber C.M."/>
            <person name="Emerson J.B."/>
            <person name="Anantharaman K."/>
            <person name="Thomas B.C."/>
            <person name="Malmstrom R."/>
            <person name="Stieglmeier M."/>
            <person name="Klingl A."/>
            <person name="Woyke T."/>
            <person name="Ryan C.M."/>
            <person name="Banfield J.F."/>
        </authorList>
    </citation>
    <scope>NUCLEOTIDE SEQUENCE [LARGE SCALE GENOMIC DNA]</scope>
    <source>
        <strain evidence="4">CG17_big_fil_post_rev_8_21_14_2_50_48_46</strain>
    </source>
</reference>
<evidence type="ECO:0000313" key="5">
    <source>
        <dbReference type="Proteomes" id="UP000231019"/>
    </source>
</evidence>
<dbReference type="SUPFAM" id="SSF54534">
    <property type="entry name" value="FKBP-like"/>
    <property type="match status" value="1"/>
</dbReference>
<comment type="caution">
    <text evidence="4">The sequence shown here is derived from an EMBL/GenBank/DDBJ whole genome shotgun (WGS) entry which is preliminary data.</text>
</comment>
<dbReference type="Gene3D" id="3.10.50.40">
    <property type="match status" value="1"/>
</dbReference>
<dbReference type="Pfam" id="PF05698">
    <property type="entry name" value="Trigger_C"/>
    <property type="match status" value="1"/>
</dbReference>
<keyword evidence="1" id="KW-0697">Rotamase</keyword>
<dbReference type="InterPro" id="IPR037041">
    <property type="entry name" value="Trigger_fac_C_sf"/>
</dbReference>
<dbReference type="EMBL" id="PFFQ01000055">
    <property type="protein sequence ID" value="PIW14853.1"/>
    <property type="molecule type" value="Genomic_DNA"/>
</dbReference>
<keyword evidence="2" id="KW-0413">Isomerase</keyword>
<gene>
    <name evidence="4" type="ORF">COW36_19575</name>
</gene>
<dbReference type="InterPro" id="IPR027304">
    <property type="entry name" value="Trigger_fact/SurA_dom_sf"/>
</dbReference>